<evidence type="ECO:0000256" key="2">
    <source>
        <dbReference type="SAM" id="Phobius"/>
    </source>
</evidence>
<feature type="transmembrane region" description="Helical" evidence="2">
    <location>
        <begin position="196"/>
        <end position="213"/>
    </location>
</feature>
<evidence type="ECO:0000313" key="4">
    <source>
        <dbReference type="Proteomes" id="UP001344251"/>
    </source>
</evidence>
<feature type="compositionally biased region" description="Basic and acidic residues" evidence="1">
    <location>
        <begin position="128"/>
        <end position="161"/>
    </location>
</feature>
<evidence type="ECO:0008006" key="5">
    <source>
        <dbReference type="Google" id="ProtNLM"/>
    </source>
</evidence>
<protein>
    <recommendedName>
        <fullName evidence="5">Sortase</fullName>
    </recommendedName>
</protein>
<evidence type="ECO:0000313" key="3">
    <source>
        <dbReference type="EMBL" id="WSB72291.1"/>
    </source>
</evidence>
<keyword evidence="4" id="KW-1185">Reference proteome</keyword>
<dbReference type="RefSeq" id="WP_326622004.1">
    <property type="nucleotide sequence ID" value="NZ_CP109106.1"/>
</dbReference>
<name>A0ABZ1FQB0_9ACTN</name>
<keyword evidence="2" id="KW-0472">Membrane</keyword>
<proteinExistence type="predicted"/>
<keyword evidence="2" id="KW-1133">Transmembrane helix</keyword>
<sequence length="223" mass="21895">MHIRHIALYALAAGALVVPVMLFGEGEGADAATGTESAADTAQTVVVQPDPVAPGAGFSVSDGGSCEGDTAEAAFDDADIPAMQLSAQSGEISGTAIVPEGTAPGSYQVTLTCGGTSGARQSALDPGRAGDEEHGRARGTEDGHGHGRGEERGAESGDGRKTLTGTMIVSGGAGEVVPQGGADTGAGGAAGTGRTATTLTGVLLLAAAGWGALRRRRPRDTRS</sequence>
<evidence type="ECO:0000256" key="1">
    <source>
        <dbReference type="SAM" id="MobiDB-lite"/>
    </source>
</evidence>
<organism evidence="3 4">
    <name type="scientific">Streptomyces decoyicus</name>
    <dbReference type="NCBI Taxonomy" id="249567"/>
    <lineage>
        <taxon>Bacteria</taxon>
        <taxon>Bacillati</taxon>
        <taxon>Actinomycetota</taxon>
        <taxon>Actinomycetes</taxon>
        <taxon>Kitasatosporales</taxon>
        <taxon>Streptomycetaceae</taxon>
        <taxon>Streptomyces</taxon>
    </lineage>
</organism>
<dbReference type="EMBL" id="CP109106">
    <property type="protein sequence ID" value="WSB72291.1"/>
    <property type="molecule type" value="Genomic_DNA"/>
</dbReference>
<gene>
    <name evidence="3" type="ORF">OG863_32475</name>
</gene>
<dbReference type="Proteomes" id="UP001344251">
    <property type="component" value="Chromosome"/>
</dbReference>
<reference evidence="3 4" key="1">
    <citation type="submission" date="2022-10" db="EMBL/GenBank/DDBJ databases">
        <title>The complete genomes of actinobacterial strains from the NBC collection.</title>
        <authorList>
            <person name="Joergensen T.S."/>
            <person name="Alvarez Arevalo M."/>
            <person name="Sterndorff E.B."/>
            <person name="Faurdal D."/>
            <person name="Vuksanovic O."/>
            <person name="Mourched A.-S."/>
            <person name="Charusanti P."/>
            <person name="Shaw S."/>
            <person name="Blin K."/>
            <person name="Weber T."/>
        </authorList>
    </citation>
    <scope>NUCLEOTIDE SEQUENCE [LARGE SCALE GENOMIC DNA]</scope>
    <source>
        <strain evidence="3 4">NBC 01774</strain>
    </source>
</reference>
<feature type="region of interest" description="Disordered" evidence="1">
    <location>
        <begin position="116"/>
        <end position="166"/>
    </location>
</feature>
<accession>A0ABZ1FQB0</accession>
<keyword evidence="2" id="KW-0812">Transmembrane</keyword>